<reference evidence="1" key="1">
    <citation type="journal article" date="2020" name="Stud. Mycol.">
        <title>101 Dothideomycetes genomes: a test case for predicting lifestyles and emergence of pathogens.</title>
        <authorList>
            <person name="Haridas S."/>
            <person name="Albert R."/>
            <person name="Binder M."/>
            <person name="Bloem J."/>
            <person name="Labutti K."/>
            <person name="Salamov A."/>
            <person name="Andreopoulos B."/>
            <person name="Baker S."/>
            <person name="Barry K."/>
            <person name="Bills G."/>
            <person name="Bluhm B."/>
            <person name="Cannon C."/>
            <person name="Castanera R."/>
            <person name="Culley D."/>
            <person name="Daum C."/>
            <person name="Ezra D."/>
            <person name="Gonzalez J."/>
            <person name="Henrissat B."/>
            <person name="Kuo A."/>
            <person name="Liang C."/>
            <person name="Lipzen A."/>
            <person name="Lutzoni F."/>
            <person name="Magnuson J."/>
            <person name="Mondo S."/>
            <person name="Nolan M."/>
            <person name="Ohm R."/>
            <person name="Pangilinan J."/>
            <person name="Park H.-J."/>
            <person name="Ramirez L."/>
            <person name="Alfaro M."/>
            <person name="Sun H."/>
            <person name="Tritt A."/>
            <person name="Yoshinaga Y."/>
            <person name="Zwiers L.-H."/>
            <person name="Turgeon B."/>
            <person name="Goodwin S."/>
            <person name="Spatafora J."/>
            <person name="Crous P."/>
            <person name="Grigoriev I."/>
        </authorList>
    </citation>
    <scope>NUCLEOTIDE SEQUENCE</scope>
    <source>
        <strain evidence="1">CBS 269.34</strain>
    </source>
</reference>
<name>A0A6A6QPL7_9PEZI</name>
<protein>
    <submittedName>
        <fullName evidence="1">Uncharacterized protein</fullName>
    </submittedName>
</protein>
<sequence>MECSFSAGIAKDYWGTLLVILDGPGEARRFTHGPTQALLNTTRFWRWAMLHPARVHSAALVAKCALSCPNYCSSTACLCARMPVCECSACLLPARLLLQQDLCPSLRPSGLAGSALPSPVRLMWPIRPEFVQNTLPRLPDGLKSKHQSPPPLFQSHVGLHLLPSLFLFVPRSWGSYVALFPRRYRKPWRPLYRVILSSAHTVRPLQPAITLFPRHPSAPHYCPGRATLRPPTLQMPSCRYLRLYGGRLISNQTCDFPYISSTRILISRLARALPPFQDFVDIASSILVRSYHGLAPRVTTP</sequence>
<dbReference type="EMBL" id="MU004191">
    <property type="protein sequence ID" value="KAF2494089.1"/>
    <property type="molecule type" value="Genomic_DNA"/>
</dbReference>
<proteinExistence type="predicted"/>
<evidence type="ECO:0000313" key="1">
    <source>
        <dbReference type="EMBL" id="KAF2494089.1"/>
    </source>
</evidence>
<evidence type="ECO:0000313" key="2">
    <source>
        <dbReference type="Proteomes" id="UP000799750"/>
    </source>
</evidence>
<gene>
    <name evidence="1" type="ORF">BU16DRAFT_64398</name>
</gene>
<keyword evidence="2" id="KW-1185">Reference proteome</keyword>
<dbReference type="AlphaFoldDB" id="A0A6A6QPL7"/>
<dbReference type="Proteomes" id="UP000799750">
    <property type="component" value="Unassembled WGS sequence"/>
</dbReference>
<organism evidence="1 2">
    <name type="scientific">Lophium mytilinum</name>
    <dbReference type="NCBI Taxonomy" id="390894"/>
    <lineage>
        <taxon>Eukaryota</taxon>
        <taxon>Fungi</taxon>
        <taxon>Dikarya</taxon>
        <taxon>Ascomycota</taxon>
        <taxon>Pezizomycotina</taxon>
        <taxon>Dothideomycetes</taxon>
        <taxon>Pleosporomycetidae</taxon>
        <taxon>Mytilinidiales</taxon>
        <taxon>Mytilinidiaceae</taxon>
        <taxon>Lophium</taxon>
    </lineage>
</organism>
<accession>A0A6A6QPL7</accession>